<feature type="compositionally biased region" description="Low complexity" evidence="7">
    <location>
        <begin position="158"/>
        <end position="169"/>
    </location>
</feature>
<organism evidence="9 10">
    <name type="scientific">Amborella trichopoda</name>
    <dbReference type="NCBI Taxonomy" id="13333"/>
    <lineage>
        <taxon>Eukaryota</taxon>
        <taxon>Viridiplantae</taxon>
        <taxon>Streptophyta</taxon>
        <taxon>Embryophyta</taxon>
        <taxon>Tracheophyta</taxon>
        <taxon>Spermatophyta</taxon>
        <taxon>Magnoliopsida</taxon>
        <taxon>Amborellales</taxon>
        <taxon>Amborellaceae</taxon>
        <taxon>Amborella</taxon>
    </lineage>
</organism>
<dbReference type="InterPro" id="IPR044806">
    <property type="entry name" value="WVD2/WDL1-4"/>
</dbReference>
<evidence type="ECO:0000313" key="9">
    <source>
        <dbReference type="EMBL" id="ERM93657.1"/>
    </source>
</evidence>
<evidence type="ECO:0000256" key="1">
    <source>
        <dbReference type="ARBA" id="ARBA00004245"/>
    </source>
</evidence>
<feature type="compositionally biased region" description="Basic residues" evidence="7">
    <location>
        <begin position="364"/>
        <end position="373"/>
    </location>
</feature>
<feature type="compositionally biased region" description="Polar residues" evidence="7">
    <location>
        <begin position="428"/>
        <end position="437"/>
    </location>
</feature>
<evidence type="ECO:0000256" key="7">
    <source>
        <dbReference type="SAM" id="MobiDB-lite"/>
    </source>
</evidence>
<protein>
    <recommendedName>
        <fullName evidence="8">TPX2 C-terminal domain-containing protein</fullName>
    </recommendedName>
</protein>
<feature type="compositionally biased region" description="Basic and acidic residues" evidence="7">
    <location>
        <begin position="462"/>
        <end position="479"/>
    </location>
</feature>
<dbReference type="HOGENOM" id="CLU_040103_0_0_1"/>
<sequence length="518" mass="55341">METDAVCTYENGVIEDLSSADGLKSALNKENEIVDNGTKTVAILDGTVQDKPLVGDPANDPSAIENGGLVTSCESKGSIPSKKPEAEHAAHSIHSKPQKDRIHQKNGSTYSRPGGKPSLSQSLSFNSKGVLTSGIRKGIEGKPMKNDGKSSRVEGPDNASSLSNGSLASTMRSNHTVPQPFALATNRRASAGVHASEGNTSGVSNRRATLTSAPVARRSQSGKAISTGSTTSTQQSEVIKTQDQNLKSLKHGVSGKDEEDALSTTSSHTPRGLLSRRSSSAGFSFRCDERAEKRKEFFTKLEEKIQAKEVEKTNLQAQSKESQEAEIKQLRKSLTFKATPMPSFYQEPAPPKVDLKKIPTTRPRSPKLGRHKSSIAPLALAAATDTTPNNTKSCKGSRQGSMDQANPNPPSQNTENTSKKPVRRSLTKAPSQKSSNPKTKEVSKDPAKPNIPEPPQTQIEENGSKMKDNSKENKVKEEDNLTSIDGGLSAEDEDEGMLNLPDPAPETAIADEAATVKS</sequence>
<feature type="compositionally biased region" description="Polar residues" evidence="7">
    <location>
        <begin position="392"/>
        <end position="416"/>
    </location>
</feature>
<keyword evidence="3" id="KW-0963">Cytoplasm</keyword>
<dbReference type="PANTHER" id="PTHR46372">
    <property type="entry name" value="PROTEIN WVD2-LIKE 3"/>
    <property type="match status" value="1"/>
</dbReference>
<evidence type="ECO:0000313" key="10">
    <source>
        <dbReference type="Proteomes" id="UP000017836"/>
    </source>
</evidence>
<dbReference type="KEGG" id="atr:18421644"/>
<dbReference type="PANTHER" id="PTHR46372:SF2">
    <property type="entry name" value="PROTEIN WVD2-LIKE 3"/>
    <property type="match status" value="1"/>
</dbReference>
<dbReference type="GO" id="GO:0072657">
    <property type="term" value="P:protein localization to membrane"/>
    <property type="evidence" value="ECO:0000318"/>
    <property type="project" value="GO_Central"/>
</dbReference>
<evidence type="ECO:0000256" key="5">
    <source>
        <dbReference type="ARBA" id="ARBA00023212"/>
    </source>
</evidence>
<comment type="subcellular location">
    <subcellularLocation>
        <location evidence="1">Cytoplasm</location>
        <location evidence="1">Cytoskeleton</location>
    </subcellularLocation>
</comment>
<feature type="compositionally biased region" description="Basic and acidic residues" evidence="7">
    <location>
        <begin position="137"/>
        <end position="155"/>
    </location>
</feature>
<feature type="region of interest" description="Disordered" evidence="7">
    <location>
        <begin position="333"/>
        <end position="518"/>
    </location>
</feature>
<name>W1NDJ9_AMBTC</name>
<keyword evidence="6" id="KW-0175">Coiled coil</keyword>
<dbReference type="InterPro" id="IPR027329">
    <property type="entry name" value="TPX2_C"/>
</dbReference>
<dbReference type="EMBL" id="KI397628">
    <property type="protein sequence ID" value="ERM93657.1"/>
    <property type="molecule type" value="Genomic_DNA"/>
</dbReference>
<feature type="compositionally biased region" description="Polar residues" evidence="7">
    <location>
        <begin position="118"/>
        <end position="130"/>
    </location>
</feature>
<accession>W1NDJ9</accession>
<dbReference type="eggNOG" id="ENOG502QTFB">
    <property type="taxonomic scope" value="Eukaryota"/>
</dbReference>
<evidence type="ECO:0000256" key="2">
    <source>
        <dbReference type="ARBA" id="ARBA00005885"/>
    </source>
</evidence>
<feature type="compositionally biased region" description="Low complexity" evidence="7">
    <location>
        <begin position="271"/>
        <end position="283"/>
    </location>
</feature>
<keyword evidence="4" id="KW-0493">Microtubule</keyword>
<reference evidence="10" key="1">
    <citation type="journal article" date="2013" name="Science">
        <title>The Amborella genome and the evolution of flowering plants.</title>
        <authorList>
            <consortium name="Amborella Genome Project"/>
        </authorList>
    </citation>
    <scope>NUCLEOTIDE SEQUENCE [LARGE SCALE GENOMIC DNA]</scope>
</reference>
<feature type="compositionally biased region" description="Low complexity" evidence="7">
    <location>
        <begin position="226"/>
        <end position="236"/>
    </location>
</feature>
<evidence type="ECO:0000256" key="3">
    <source>
        <dbReference type="ARBA" id="ARBA00022490"/>
    </source>
</evidence>
<proteinExistence type="inferred from homology"/>
<evidence type="ECO:0000259" key="8">
    <source>
        <dbReference type="Pfam" id="PF06886"/>
    </source>
</evidence>
<evidence type="ECO:0000256" key="4">
    <source>
        <dbReference type="ARBA" id="ARBA00022701"/>
    </source>
</evidence>
<feature type="compositionally biased region" description="Polar residues" evidence="7">
    <location>
        <begin position="237"/>
        <end position="247"/>
    </location>
</feature>
<feature type="region of interest" description="Disordered" evidence="7">
    <location>
        <begin position="50"/>
        <end position="283"/>
    </location>
</feature>
<feature type="coiled-coil region" evidence="6">
    <location>
        <begin position="298"/>
        <end position="325"/>
    </location>
</feature>
<feature type="domain" description="TPX2 C-terminal" evidence="8">
    <location>
        <begin position="283"/>
        <end position="358"/>
    </location>
</feature>
<keyword evidence="10" id="KW-1185">Reference proteome</keyword>
<dbReference type="Proteomes" id="UP000017836">
    <property type="component" value="Unassembled WGS sequence"/>
</dbReference>
<dbReference type="OrthoDB" id="1939285at2759"/>
<feature type="compositionally biased region" description="Basic and acidic residues" evidence="7">
    <location>
        <begin position="438"/>
        <end position="447"/>
    </location>
</feature>
<dbReference type="GO" id="GO:0005874">
    <property type="term" value="C:microtubule"/>
    <property type="evidence" value="ECO:0007669"/>
    <property type="project" value="UniProtKB-KW"/>
</dbReference>
<keyword evidence="5" id="KW-0206">Cytoskeleton</keyword>
<dbReference type="Gramene" id="ERM93657">
    <property type="protein sequence ID" value="ERM93657"/>
    <property type="gene ID" value="AMTR_s00004p00160730"/>
</dbReference>
<dbReference type="Pfam" id="PF06886">
    <property type="entry name" value="TPX2"/>
    <property type="match status" value="1"/>
</dbReference>
<dbReference type="GO" id="GO:0008017">
    <property type="term" value="F:microtubule binding"/>
    <property type="evidence" value="ECO:0007669"/>
    <property type="project" value="InterPro"/>
</dbReference>
<gene>
    <name evidence="9" type="ORF">AMTR_s00004p00160730</name>
</gene>
<feature type="compositionally biased region" description="Polar residues" evidence="7">
    <location>
        <begin position="197"/>
        <end position="224"/>
    </location>
</feature>
<dbReference type="AlphaFoldDB" id="W1NDJ9"/>
<feature type="compositionally biased region" description="Low complexity" evidence="7">
    <location>
        <begin position="376"/>
        <end position="391"/>
    </location>
</feature>
<comment type="similarity">
    <text evidence="2">Belongs to the TPX2 family.</text>
</comment>
<dbReference type="GO" id="GO:0000226">
    <property type="term" value="P:microtubule cytoskeleton organization"/>
    <property type="evidence" value="ECO:0007669"/>
    <property type="project" value="InterPro"/>
</dbReference>
<evidence type="ECO:0000256" key="6">
    <source>
        <dbReference type="SAM" id="Coils"/>
    </source>
</evidence>